<evidence type="ECO:0000313" key="7">
    <source>
        <dbReference type="EMBL" id="HJC72487.1"/>
    </source>
</evidence>
<dbReference type="InterPro" id="IPR014043">
    <property type="entry name" value="Acyl_transferase_dom"/>
</dbReference>
<sequence>MKKQAFLFPGQGSQFVGMGKDIYDHYEEARQVYEEASQVLDRDIAKLCFASTEEELKKTENAQIAIAVTSLSILKVLEARGIRAEMAVGLSLGEYVAAVPPEKMKIHGDFCIKRTPLMGSIIALDASKVKNCLLEHVSKQREKHFKSVFHKKKRKGTAGCLQNKKTGKNREKKREKRKERTI</sequence>
<dbReference type="InterPro" id="IPR001227">
    <property type="entry name" value="Ac_transferase_dom_sf"/>
</dbReference>
<evidence type="ECO:0000259" key="6">
    <source>
        <dbReference type="Pfam" id="PF00698"/>
    </source>
</evidence>
<dbReference type="GO" id="GO:0004314">
    <property type="term" value="F:[acyl-carrier-protein] S-malonyltransferase activity"/>
    <property type="evidence" value="ECO:0007669"/>
    <property type="project" value="UniProtKB-EC"/>
</dbReference>
<dbReference type="Pfam" id="PF00698">
    <property type="entry name" value="Acyl_transf_1"/>
    <property type="match status" value="1"/>
</dbReference>
<comment type="catalytic activity">
    <reaction evidence="4">
        <text>holo-[ACP] + malonyl-CoA = malonyl-[ACP] + CoA</text>
        <dbReference type="Rhea" id="RHEA:41792"/>
        <dbReference type="Rhea" id="RHEA-COMP:9623"/>
        <dbReference type="Rhea" id="RHEA-COMP:9685"/>
        <dbReference type="ChEBI" id="CHEBI:57287"/>
        <dbReference type="ChEBI" id="CHEBI:57384"/>
        <dbReference type="ChEBI" id="CHEBI:64479"/>
        <dbReference type="ChEBI" id="CHEBI:78449"/>
        <dbReference type="EC" id="2.3.1.39"/>
    </reaction>
</comment>
<evidence type="ECO:0000256" key="2">
    <source>
        <dbReference type="ARBA" id="ARBA00022679"/>
    </source>
</evidence>
<dbReference type="InterPro" id="IPR016035">
    <property type="entry name" value="Acyl_Trfase/lysoPLipase"/>
</dbReference>
<dbReference type="SUPFAM" id="SSF52151">
    <property type="entry name" value="FabD/lysophospholipase-like"/>
    <property type="match status" value="1"/>
</dbReference>
<gene>
    <name evidence="7" type="ORF">H9698_06805</name>
</gene>
<keyword evidence="3 7" id="KW-0012">Acyltransferase</keyword>
<evidence type="ECO:0000256" key="1">
    <source>
        <dbReference type="ARBA" id="ARBA00013258"/>
    </source>
</evidence>
<dbReference type="Proteomes" id="UP000823918">
    <property type="component" value="Unassembled WGS sequence"/>
</dbReference>
<reference evidence="7" key="2">
    <citation type="submission" date="2021-04" db="EMBL/GenBank/DDBJ databases">
        <authorList>
            <person name="Gilroy R."/>
        </authorList>
    </citation>
    <scope>NUCLEOTIDE SEQUENCE</scope>
    <source>
        <strain evidence="7">5933</strain>
    </source>
</reference>
<dbReference type="AlphaFoldDB" id="A0A9D2Q433"/>
<dbReference type="InterPro" id="IPR050858">
    <property type="entry name" value="Mal-CoA-ACP_Trans/PKS_FabD"/>
</dbReference>
<accession>A0A9D2Q433</accession>
<feature type="region of interest" description="Disordered" evidence="5">
    <location>
        <begin position="152"/>
        <end position="182"/>
    </location>
</feature>
<evidence type="ECO:0000256" key="3">
    <source>
        <dbReference type="ARBA" id="ARBA00023315"/>
    </source>
</evidence>
<dbReference type="EMBL" id="DWWA01000032">
    <property type="protein sequence ID" value="HJC72487.1"/>
    <property type="molecule type" value="Genomic_DNA"/>
</dbReference>
<evidence type="ECO:0000256" key="5">
    <source>
        <dbReference type="SAM" id="MobiDB-lite"/>
    </source>
</evidence>
<evidence type="ECO:0000256" key="4">
    <source>
        <dbReference type="ARBA" id="ARBA00048462"/>
    </source>
</evidence>
<proteinExistence type="predicted"/>
<dbReference type="EC" id="2.3.1.39" evidence="1"/>
<feature type="compositionally biased region" description="Basic residues" evidence="5">
    <location>
        <begin position="165"/>
        <end position="182"/>
    </location>
</feature>
<keyword evidence="2" id="KW-0808">Transferase</keyword>
<dbReference type="Gene3D" id="3.40.366.10">
    <property type="entry name" value="Malonyl-Coenzyme A Acyl Carrier Protein, domain 2"/>
    <property type="match status" value="1"/>
</dbReference>
<name>A0A9D2Q433_9FIRM</name>
<evidence type="ECO:0000313" key="8">
    <source>
        <dbReference type="Proteomes" id="UP000823918"/>
    </source>
</evidence>
<protein>
    <recommendedName>
        <fullName evidence="1">[acyl-carrier-protein] S-malonyltransferase</fullName>
        <ecNumber evidence="1">2.3.1.39</ecNumber>
    </recommendedName>
</protein>
<feature type="domain" description="Malonyl-CoA:ACP transacylase (MAT)" evidence="6">
    <location>
        <begin position="6"/>
        <end position="99"/>
    </location>
</feature>
<dbReference type="GO" id="GO:0006633">
    <property type="term" value="P:fatty acid biosynthetic process"/>
    <property type="evidence" value="ECO:0007669"/>
    <property type="project" value="TreeGrafter"/>
</dbReference>
<reference evidence="7" key="1">
    <citation type="journal article" date="2021" name="PeerJ">
        <title>Extensive microbial diversity within the chicken gut microbiome revealed by metagenomics and culture.</title>
        <authorList>
            <person name="Gilroy R."/>
            <person name="Ravi A."/>
            <person name="Getino M."/>
            <person name="Pursley I."/>
            <person name="Horton D.L."/>
            <person name="Alikhan N.F."/>
            <person name="Baker D."/>
            <person name="Gharbi K."/>
            <person name="Hall N."/>
            <person name="Watson M."/>
            <person name="Adriaenssens E.M."/>
            <person name="Foster-Nyarko E."/>
            <person name="Jarju S."/>
            <person name="Secka A."/>
            <person name="Antonio M."/>
            <person name="Oren A."/>
            <person name="Chaudhuri R.R."/>
            <person name="La Ragione R."/>
            <person name="Hildebrand F."/>
            <person name="Pallen M.J."/>
        </authorList>
    </citation>
    <scope>NUCLEOTIDE SEQUENCE</scope>
    <source>
        <strain evidence="7">5933</strain>
    </source>
</reference>
<comment type="caution">
    <text evidence="7">The sequence shown here is derived from an EMBL/GenBank/DDBJ whole genome shotgun (WGS) entry which is preliminary data.</text>
</comment>
<dbReference type="PANTHER" id="PTHR42681">
    <property type="entry name" value="MALONYL-COA-ACYL CARRIER PROTEIN TRANSACYLASE, MITOCHONDRIAL"/>
    <property type="match status" value="1"/>
</dbReference>
<organism evidence="7 8">
    <name type="scientific">Candidatus Ruthenibacterium merdavium</name>
    <dbReference type="NCBI Taxonomy" id="2838752"/>
    <lineage>
        <taxon>Bacteria</taxon>
        <taxon>Bacillati</taxon>
        <taxon>Bacillota</taxon>
        <taxon>Clostridia</taxon>
        <taxon>Eubacteriales</taxon>
        <taxon>Oscillospiraceae</taxon>
        <taxon>Ruthenibacterium</taxon>
    </lineage>
</organism>
<dbReference type="PANTHER" id="PTHR42681:SF1">
    <property type="entry name" value="MALONYL-COA-ACYL CARRIER PROTEIN TRANSACYLASE, MITOCHONDRIAL"/>
    <property type="match status" value="1"/>
</dbReference>
<dbReference type="GO" id="GO:0005829">
    <property type="term" value="C:cytosol"/>
    <property type="evidence" value="ECO:0007669"/>
    <property type="project" value="TreeGrafter"/>
</dbReference>